<feature type="signal peptide" evidence="1">
    <location>
        <begin position="1"/>
        <end position="17"/>
    </location>
</feature>
<organism evidence="2 3">
    <name type="scientific">Anthostomella pinea</name>
    <dbReference type="NCBI Taxonomy" id="933095"/>
    <lineage>
        <taxon>Eukaryota</taxon>
        <taxon>Fungi</taxon>
        <taxon>Dikarya</taxon>
        <taxon>Ascomycota</taxon>
        <taxon>Pezizomycotina</taxon>
        <taxon>Sordariomycetes</taxon>
        <taxon>Xylariomycetidae</taxon>
        <taxon>Xylariales</taxon>
        <taxon>Xylariaceae</taxon>
        <taxon>Anthostomella</taxon>
    </lineage>
</organism>
<dbReference type="EMBL" id="CAUWAG010000014">
    <property type="protein sequence ID" value="CAJ2510371.1"/>
    <property type="molecule type" value="Genomic_DNA"/>
</dbReference>
<sequence length="195" mass="21342">MKSFTLLPASMASLVLAVSASASLSVSTPPSIYVLMPSAPATTGSGSGSAVAEALNILGYSQWHPPHADHQTSRSLSPDTYAVLAFSTEYVNISRSNPDARFILPIEPKTRSSRPGPWLGALLQTRSAWRRKEVANEYAETVRDFFAREEASRQLLELDVDAPRSDAQAQTWVALCDFLGLGYSVVERLKLWRFP</sequence>
<evidence type="ECO:0000313" key="3">
    <source>
        <dbReference type="Proteomes" id="UP001295740"/>
    </source>
</evidence>
<evidence type="ECO:0000313" key="2">
    <source>
        <dbReference type="EMBL" id="CAJ2510371.1"/>
    </source>
</evidence>
<comment type="caution">
    <text evidence="2">The sequence shown here is derived from an EMBL/GenBank/DDBJ whole genome shotgun (WGS) entry which is preliminary data.</text>
</comment>
<accession>A0AAI8VSQ9</accession>
<gene>
    <name evidence="2" type="ORF">KHLLAP_LOCUS10839</name>
</gene>
<dbReference type="Proteomes" id="UP001295740">
    <property type="component" value="Unassembled WGS sequence"/>
</dbReference>
<reference evidence="2" key="1">
    <citation type="submission" date="2023-10" db="EMBL/GenBank/DDBJ databases">
        <authorList>
            <person name="Hackl T."/>
        </authorList>
    </citation>
    <scope>NUCLEOTIDE SEQUENCE</scope>
</reference>
<evidence type="ECO:0000256" key="1">
    <source>
        <dbReference type="SAM" id="SignalP"/>
    </source>
</evidence>
<keyword evidence="3" id="KW-1185">Reference proteome</keyword>
<feature type="chain" id="PRO_5042513856" evidence="1">
    <location>
        <begin position="18"/>
        <end position="195"/>
    </location>
</feature>
<keyword evidence="1" id="KW-0732">Signal</keyword>
<proteinExistence type="predicted"/>
<protein>
    <submittedName>
        <fullName evidence="2">Uu.00g050740.m01.CDS01</fullName>
    </submittedName>
</protein>
<name>A0AAI8VSQ9_9PEZI</name>
<dbReference type="AlphaFoldDB" id="A0AAI8VSQ9"/>